<dbReference type="Proteomes" id="UP000049023">
    <property type="component" value="Unassembled WGS sequence"/>
</dbReference>
<dbReference type="AlphaFoldDB" id="A0A655ATJ4"/>
<evidence type="ECO:0000313" key="3">
    <source>
        <dbReference type="Proteomes" id="UP000049023"/>
    </source>
</evidence>
<sequence length="58" mass="5924">MHGRGLAQHGIGQRAGDVPRLGVAELPGPRRTGQLARGAGTPVITLAVAPGKLLRHIA</sequence>
<accession>A0A655ATJ4</accession>
<organism evidence="2 3">
    <name type="scientific">Mycobacterium tuberculosis</name>
    <dbReference type="NCBI Taxonomy" id="1773"/>
    <lineage>
        <taxon>Bacteria</taxon>
        <taxon>Bacillati</taxon>
        <taxon>Actinomycetota</taxon>
        <taxon>Actinomycetes</taxon>
        <taxon>Mycobacteriales</taxon>
        <taxon>Mycobacteriaceae</taxon>
        <taxon>Mycobacterium</taxon>
        <taxon>Mycobacterium tuberculosis complex</taxon>
    </lineage>
</organism>
<name>A0A655ATJ4_MYCTX</name>
<reference evidence="2 3" key="1">
    <citation type="submission" date="2015-03" db="EMBL/GenBank/DDBJ databases">
        <authorList>
            <consortium name="Pathogen Informatics"/>
        </authorList>
    </citation>
    <scope>NUCLEOTIDE SEQUENCE [LARGE SCALE GENOMIC DNA]</scope>
    <source>
        <strain evidence="2 3">Bir 187</strain>
    </source>
</reference>
<evidence type="ECO:0000313" key="2">
    <source>
        <dbReference type="EMBL" id="CKT68571.1"/>
    </source>
</evidence>
<proteinExistence type="predicted"/>
<dbReference type="EMBL" id="CNFU01001713">
    <property type="protein sequence ID" value="CKT68571.1"/>
    <property type="molecule type" value="Genomic_DNA"/>
</dbReference>
<evidence type="ECO:0000256" key="1">
    <source>
        <dbReference type="SAM" id="MobiDB-lite"/>
    </source>
</evidence>
<gene>
    <name evidence="2" type="ORF">ERS027661_04649</name>
</gene>
<feature type="region of interest" description="Disordered" evidence="1">
    <location>
        <begin position="1"/>
        <end position="37"/>
    </location>
</feature>
<protein>
    <submittedName>
        <fullName evidence="2">Uncharacterized protein</fullName>
    </submittedName>
</protein>